<dbReference type="SUPFAM" id="SSF81321">
    <property type="entry name" value="Family A G protein-coupled receptor-like"/>
    <property type="match status" value="1"/>
</dbReference>
<evidence type="ECO:0000256" key="9">
    <source>
        <dbReference type="RuleBase" id="RU000688"/>
    </source>
</evidence>
<reference evidence="12" key="1">
    <citation type="journal article" date="2023" name="G3 (Bethesda)">
        <title>Whole genome assembly and annotation of the endangered Caribbean coral Acropora cervicornis.</title>
        <authorList>
            <person name="Selwyn J.D."/>
            <person name="Vollmer S.V."/>
        </authorList>
    </citation>
    <scope>NUCLEOTIDE SEQUENCE</scope>
    <source>
        <strain evidence="12">K2</strain>
    </source>
</reference>
<keyword evidence="3 9" id="KW-0812">Transmembrane</keyword>
<evidence type="ECO:0000256" key="4">
    <source>
        <dbReference type="ARBA" id="ARBA00022989"/>
    </source>
</evidence>
<organism evidence="12 13">
    <name type="scientific">Acropora cervicornis</name>
    <name type="common">Staghorn coral</name>
    <dbReference type="NCBI Taxonomy" id="6130"/>
    <lineage>
        <taxon>Eukaryota</taxon>
        <taxon>Metazoa</taxon>
        <taxon>Cnidaria</taxon>
        <taxon>Anthozoa</taxon>
        <taxon>Hexacorallia</taxon>
        <taxon>Scleractinia</taxon>
        <taxon>Astrocoeniina</taxon>
        <taxon>Acroporidae</taxon>
        <taxon>Acropora</taxon>
    </lineage>
</organism>
<dbReference type="Proteomes" id="UP001249851">
    <property type="component" value="Unassembled WGS sequence"/>
</dbReference>
<keyword evidence="5 9" id="KW-0297">G-protein coupled receptor</keyword>
<evidence type="ECO:0000256" key="6">
    <source>
        <dbReference type="ARBA" id="ARBA00023136"/>
    </source>
</evidence>
<protein>
    <submittedName>
        <fullName evidence="12">D(1B) dopamine receptor</fullName>
    </submittedName>
</protein>
<dbReference type="PRINTS" id="PR00237">
    <property type="entry name" value="GPCRRHODOPSN"/>
</dbReference>
<evidence type="ECO:0000256" key="1">
    <source>
        <dbReference type="ARBA" id="ARBA00004651"/>
    </source>
</evidence>
<sequence length="287" mass="32679">MGNISTTEEINSFIAEPISPKTFLALIISWSFLGMVSAGLNLMVCAMVYTDKKLRSMTNYLVVSLSVADLLIAVVFVPFYIIDHYARTVIGDYFVAFILLATVFNLCGVTFERYIALTRPFRYRMIMTCQTVTIIVFVSWLLPLVLSLLPLASNSDVDSNLLKVYIVVVLSLFIFAPCTTMVCVYMRVLRVAHRFIMRSKGRTSKGNITGQMAGKDEKANRAFAKVFGYVLAMLAPFYLHQYLLDPKPVTTCHQRNDFRFLLYATAQLYFRSFHLCFLQERSSRSLM</sequence>
<feature type="domain" description="G-protein coupled receptors family 1 profile" evidence="11">
    <location>
        <begin position="40"/>
        <end position="239"/>
    </location>
</feature>
<dbReference type="InterPro" id="IPR050569">
    <property type="entry name" value="TAAR"/>
</dbReference>
<dbReference type="Pfam" id="PF00001">
    <property type="entry name" value="7tm_1"/>
    <property type="match status" value="1"/>
</dbReference>
<comment type="subcellular location">
    <subcellularLocation>
        <location evidence="1">Cell membrane</location>
        <topology evidence="1">Multi-pass membrane protein</topology>
    </subcellularLocation>
</comment>
<comment type="similarity">
    <text evidence="9">Belongs to the G-protein coupled receptor 1 family.</text>
</comment>
<keyword evidence="2" id="KW-1003">Cell membrane</keyword>
<evidence type="ECO:0000256" key="8">
    <source>
        <dbReference type="ARBA" id="ARBA00023224"/>
    </source>
</evidence>
<evidence type="ECO:0000256" key="3">
    <source>
        <dbReference type="ARBA" id="ARBA00022692"/>
    </source>
</evidence>
<feature type="transmembrane region" description="Helical" evidence="10">
    <location>
        <begin position="132"/>
        <end position="152"/>
    </location>
</feature>
<keyword evidence="6 10" id="KW-0472">Membrane</keyword>
<dbReference type="InterPro" id="IPR000276">
    <property type="entry name" value="GPCR_Rhodpsn"/>
</dbReference>
<dbReference type="EMBL" id="JARQWQ010000053">
    <property type="protein sequence ID" value="KAK2556935.1"/>
    <property type="molecule type" value="Genomic_DNA"/>
</dbReference>
<feature type="transmembrane region" description="Helical" evidence="10">
    <location>
        <begin position="260"/>
        <end position="278"/>
    </location>
</feature>
<evidence type="ECO:0000256" key="10">
    <source>
        <dbReference type="SAM" id="Phobius"/>
    </source>
</evidence>
<dbReference type="PROSITE" id="PS00237">
    <property type="entry name" value="G_PROTEIN_RECEP_F1_1"/>
    <property type="match status" value="1"/>
</dbReference>
<name>A0AAD9Q903_ACRCE</name>
<gene>
    <name evidence="12" type="ORF">P5673_021154</name>
</gene>
<feature type="transmembrane region" description="Helical" evidence="10">
    <location>
        <begin position="61"/>
        <end position="81"/>
    </location>
</feature>
<keyword evidence="7 9" id="KW-0675">Receptor</keyword>
<keyword evidence="8 9" id="KW-0807">Transducer</keyword>
<dbReference type="Gene3D" id="1.20.1070.10">
    <property type="entry name" value="Rhodopsin 7-helix transmembrane proteins"/>
    <property type="match status" value="1"/>
</dbReference>
<comment type="caution">
    <text evidence="12">The sequence shown here is derived from an EMBL/GenBank/DDBJ whole genome shotgun (WGS) entry which is preliminary data.</text>
</comment>
<feature type="transmembrane region" description="Helical" evidence="10">
    <location>
        <begin position="93"/>
        <end position="111"/>
    </location>
</feature>
<dbReference type="GO" id="GO:0004930">
    <property type="term" value="F:G protein-coupled receptor activity"/>
    <property type="evidence" value="ECO:0007669"/>
    <property type="project" value="UniProtKB-KW"/>
</dbReference>
<evidence type="ECO:0000256" key="5">
    <source>
        <dbReference type="ARBA" id="ARBA00023040"/>
    </source>
</evidence>
<reference evidence="12" key="2">
    <citation type="journal article" date="2023" name="Science">
        <title>Genomic signatures of disease resistance in endangered staghorn corals.</title>
        <authorList>
            <person name="Vollmer S.V."/>
            <person name="Selwyn J.D."/>
            <person name="Despard B.A."/>
            <person name="Roesel C.L."/>
        </authorList>
    </citation>
    <scope>NUCLEOTIDE SEQUENCE</scope>
    <source>
        <strain evidence="12">K2</strain>
    </source>
</reference>
<dbReference type="PANTHER" id="PTHR24249:SF372">
    <property type="entry name" value="G-PROTEIN COUPLED RECEPTORS FAMILY 1 PROFILE DOMAIN-CONTAINING PROTEIN"/>
    <property type="match status" value="1"/>
</dbReference>
<keyword evidence="13" id="KW-1185">Reference proteome</keyword>
<feature type="transmembrane region" description="Helical" evidence="10">
    <location>
        <begin position="164"/>
        <end position="188"/>
    </location>
</feature>
<dbReference type="AlphaFoldDB" id="A0AAD9Q903"/>
<dbReference type="PROSITE" id="PS50262">
    <property type="entry name" value="G_PROTEIN_RECEP_F1_2"/>
    <property type="match status" value="1"/>
</dbReference>
<dbReference type="GO" id="GO:0005886">
    <property type="term" value="C:plasma membrane"/>
    <property type="evidence" value="ECO:0007669"/>
    <property type="project" value="UniProtKB-SubCell"/>
</dbReference>
<feature type="transmembrane region" description="Helical" evidence="10">
    <location>
        <begin position="222"/>
        <end position="240"/>
    </location>
</feature>
<evidence type="ECO:0000313" key="12">
    <source>
        <dbReference type="EMBL" id="KAK2556935.1"/>
    </source>
</evidence>
<evidence type="ECO:0000256" key="2">
    <source>
        <dbReference type="ARBA" id="ARBA00022475"/>
    </source>
</evidence>
<evidence type="ECO:0000259" key="11">
    <source>
        <dbReference type="PROSITE" id="PS50262"/>
    </source>
</evidence>
<dbReference type="InterPro" id="IPR017452">
    <property type="entry name" value="GPCR_Rhodpsn_7TM"/>
</dbReference>
<evidence type="ECO:0000256" key="7">
    <source>
        <dbReference type="ARBA" id="ARBA00023170"/>
    </source>
</evidence>
<keyword evidence="4 10" id="KW-1133">Transmembrane helix</keyword>
<proteinExistence type="inferred from homology"/>
<dbReference type="PANTHER" id="PTHR24249">
    <property type="entry name" value="HISTAMINE RECEPTOR-RELATED G-PROTEIN COUPLED RECEPTOR"/>
    <property type="match status" value="1"/>
</dbReference>
<accession>A0AAD9Q903</accession>
<evidence type="ECO:0000313" key="13">
    <source>
        <dbReference type="Proteomes" id="UP001249851"/>
    </source>
</evidence>
<feature type="transmembrane region" description="Helical" evidence="10">
    <location>
        <begin position="23"/>
        <end position="49"/>
    </location>
</feature>